<reference evidence="1" key="1">
    <citation type="submission" date="2017-07" db="EMBL/GenBank/DDBJ databases">
        <authorList>
            <person name="Mikheyev A."/>
            <person name="Grau M."/>
        </authorList>
    </citation>
    <scope>NUCLEOTIDE SEQUENCE</scope>
    <source>
        <tissue evidence="1">Venom_gland</tissue>
    </source>
</reference>
<name>A0A2H6NI62_9SAUR</name>
<accession>A0A2H6NI62</accession>
<protein>
    <submittedName>
        <fullName evidence="1">Uncharacterized protein</fullName>
    </submittedName>
</protein>
<dbReference type="AlphaFoldDB" id="A0A2H6NI62"/>
<evidence type="ECO:0000313" key="1">
    <source>
        <dbReference type="EMBL" id="LAA33050.1"/>
    </source>
</evidence>
<dbReference type="EMBL" id="IACI01100551">
    <property type="protein sequence ID" value="LAA33050.1"/>
    <property type="molecule type" value="Transcribed_RNA"/>
</dbReference>
<proteinExistence type="predicted"/>
<reference evidence="1" key="2">
    <citation type="submission" date="2017-12" db="EMBL/GenBank/DDBJ databases">
        <title>Coralsnake Venomics: Analyses of Venom Gland Transcriptomes and Proteomes of Six Brazilian Taxa.</title>
        <authorList>
            <person name="Aird S.D."/>
            <person name="Jorge da Silva N."/>
            <person name="Qiu L."/>
            <person name="Villar-Briones A."/>
            <person name="Aparecida-Saddi V."/>
            <person name="Campos-Telles M.P."/>
            <person name="Grau M."/>
            <person name="Mikheyev A.S."/>
        </authorList>
    </citation>
    <scope>NUCLEOTIDE SEQUENCE</scope>
    <source>
        <tissue evidence="1">Venom_gland</tissue>
    </source>
</reference>
<sequence>MLLNALENIHYSERGILLFANILNTKNIYIQGSDSSLRTSLLLFGFNQKNDQGQQMVKLHSAYNLDIPTHPFTLMNGYAFVLVWLGSLQLQYGSLLIKCHQLFCPS</sequence>
<organism evidence="1">
    <name type="scientific">Micrurus carvalhoi</name>
    <dbReference type="NCBI Taxonomy" id="3147026"/>
    <lineage>
        <taxon>Eukaryota</taxon>
        <taxon>Metazoa</taxon>
        <taxon>Chordata</taxon>
        <taxon>Craniata</taxon>
        <taxon>Vertebrata</taxon>
        <taxon>Euteleostomi</taxon>
        <taxon>Lepidosauria</taxon>
        <taxon>Squamata</taxon>
        <taxon>Bifurcata</taxon>
        <taxon>Unidentata</taxon>
        <taxon>Episquamata</taxon>
        <taxon>Toxicofera</taxon>
        <taxon>Serpentes</taxon>
        <taxon>Colubroidea</taxon>
        <taxon>Elapidae</taxon>
        <taxon>Elapinae</taxon>
        <taxon>Micrurus</taxon>
    </lineage>
</organism>